<dbReference type="VEuPathDB" id="FungiDB:PC9H_001656"/>
<keyword evidence="9" id="KW-1015">Disulfide bond</keyword>
<evidence type="ECO:0000256" key="11">
    <source>
        <dbReference type="ARBA" id="ARBA00046340"/>
    </source>
</evidence>
<dbReference type="Pfam" id="PF22810">
    <property type="entry name" value="LPMO_AA14"/>
    <property type="match status" value="2"/>
</dbReference>
<evidence type="ECO:0000256" key="2">
    <source>
        <dbReference type="ARBA" id="ARBA00004613"/>
    </source>
</evidence>
<dbReference type="GO" id="GO:0004497">
    <property type="term" value="F:monooxygenase activity"/>
    <property type="evidence" value="ECO:0007669"/>
    <property type="project" value="UniProtKB-KW"/>
</dbReference>
<comment type="similarity">
    <text evidence="11">Belongs to the polysaccharide monooxygenase AA14 family.</text>
</comment>
<evidence type="ECO:0000313" key="14">
    <source>
        <dbReference type="Proteomes" id="UP000623687"/>
    </source>
</evidence>
<dbReference type="Proteomes" id="UP000623687">
    <property type="component" value="Unassembled WGS sequence"/>
</dbReference>
<evidence type="ECO:0000256" key="6">
    <source>
        <dbReference type="ARBA" id="ARBA00023002"/>
    </source>
</evidence>
<evidence type="ECO:0000256" key="5">
    <source>
        <dbReference type="ARBA" id="ARBA00022729"/>
    </source>
</evidence>
<feature type="chain" id="PRO_5034554447" evidence="12">
    <location>
        <begin position="21"/>
        <end position="344"/>
    </location>
</feature>
<dbReference type="OrthoDB" id="2019572at2759"/>
<comment type="subcellular location">
    <subcellularLocation>
        <location evidence="2">Secreted</location>
    </subcellularLocation>
</comment>
<evidence type="ECO:0000256" key="12">
    <source>
        <dbReference type="SAM" id="SignalP"/>
    </source>
</evidence>
<keyword evidence="14" id="KW-1185">Reference proteome</keyword>
<evidence type="ECO:0000313" key="13">
    <source>
        <dbReference type="EMBL" id="KAF7441307.1"/>
    </source>
</evidence>
<evidence type="ECO:0000256" key="1">
    <source>
        <dbReference type="ARBA" id="ARBA00001973"/>
    </source>
</evidence>
<reference evidence="13" key="1">
    <citation type="submission" date="2019-07" db="EMBL/GenBank/DDBJ databases">
        <authorList>
            <person name="Palmer J.M."/>
        </authorList>
    </citation>
    <scope>NUCLEOTIDE SEQUENCE</scope>
    <source>
        <strain evidence="13">PC9</strain>
    </source>
</reference>
<evidence type="ECO:0000256" key="7">
    <source>
        <dbReference type="ARBA" id="ARBA00023008"/>
    </source>
</evidence>
<comment type="cofactor">
    <cofactor evidence="1">
        <name>Cu(2+)</name>
        <dbReference type="ChEBI" id="CHEBI:29036"/>
    </cofactor>
</comment>
<evidence type="ECO:0000256" key="3">
    <source>
        <dbReference type="ARBA" id="ARBA00022525"/>
    </source>
</evidence>
<sequence>MFARHLLAFAALLQTGTTLAHLAAWHDGMYCRNGTSGSDEANDYTVVKPLYQLPRNDWWLHGLDGCTKFPPAPGKFLELPAGKEFTVEIASNRGKTSLSFNGRFASNWPDGNNYPEDYNVPSCITSPNLHAQNHSQAAGTAFAISYQSDIERVTPENLVVFSVKYHTPWKRVTTYSIPAALPACPEGGCHCAWAWVSTIDSEYRFLHLTLTTLLFFSIQIPNGSRTPPRRRCGQPNMYQQAFRCKVTGATSTAPVAPGRPPVWCEDDASRCTQGAKQMLYWNQQDGNNIWVQGRDRAGAPKSPAYNSKCGFVDGAQNDIFSTARGKERRCAARTKRASAARRGL</sequence>
<dbReference type="GeneID" id="59371497"/>
<gene>
    <name evidence="13" type="ORF">PC9H_001656</name>
</gene>
<keyword evidence="8" id="KW-0503">Monooxygenase</keyword>
<accession>A0A8H7DXP7</accession>
<proteinExistence type="inferred from homology"/>
<dbReference type="GO" id="GO:0046872">
    <property type="term" value="F:metal ion binding"/>
    <property type="evidence" value="ECO:0007669"/>
    <property type="project" value="UniProtKB-KW"/>
</dbReference>
<organism evidence="13 14">
    <name type="scientific">Pleurotus ostreatus</name>
    <name type="common">Oyster mushroom</name>
    <name type="synonym">White-rot fungus</name>
    <dbReference type="NCBI Taxonomy" id="5322"/>
    <lineage>
        <taxon>Eukaryota</taxon>
        <taxon>Fungi</taxon>
        <taxon>Dikarya</taxon>
        <taxon>Basidiomycota</taxon>
        <taxon>Agaricomycotina</taxon>
        <taxon>Agaricomycetes</taxon>
        <taxon>Agaricomycetidae</taxon>
        <taxon>Agaricales</taxon>
        <taxon>Pleurotineae</taxon>
        <taxon>Pleurotaceae</taxon>
        <taxon>Pleurotus</taxon>
    </lineage>
</organism>
<dbReference type="EMBL" id="JACETU010000001">
    <property type="protein sequence ID" value="KAF7441307.1"/>
    <property type="molecule type" value="Genomic_DNA"/>
</dbReference>
<dbReference type="AlphaFoldDB" id="A0A8H7DXP7"/>
<keyword evidence="3" id="KW-0964">Secreted</keyword>
<evidence type="ECO:0000256" key="4">
    <source>
        <dbReference type="ARBA" id="ARBA00022723"/>
    </source>
</evidence>
<keyword evidence="10" id="KW-0325">Glycoprotein</keyword>
<evidence type="ECO:0000256" key="8">
    <source>
        <dbReference type="ARBA" id="ARBA00023033"/>
    </source>
</evidence>
<keyword evidence="4" id="KW-0479">Metal-binding</keyword>
<keyword evidence="7" id="KW-0186">Copper</keyword>
<evidence type="ECO:0000256" key="9">
    <source>
        <dbReference type="ARBA" id="ARBA00023157"/>
    </source>
</evidence>
<name>A0A8H7DXP7_PLEOS</name>
<dbReference type="GO" id="GO:0005576">
    <property type="term" value="C:extracellular region"/>
    <property type="evidence" value="ECO:0007669"/>
    <property type="project" value="UniProtKB-SubCell"/>
</dbReference>
<keyword evidence="6" id="KW-0560">Oxidoreductase</keyword>
<evidence type="ECO:0000256" key="10">
    <source>
        <dbReference type="ARBA" id="ARBA00023180"/>
    </source>
</evidence>
<dbReference type="RefSeq" id="XP_036637151.1">
    <property type="nucleotide sequence ID" value="XM_036771306.1"/>
</dbReference>
<dbReference type="InterPro" id="IPR054497">
    <property type="entry name" value="LPMO_AA14"/>
</dbReference>
<protein>
    <submittedName>
        <fullName evidence="13">Uncharacterized protein</fullName>
    </submittedName>
</protein>
<comment type="caution">
    <text evidence="13">The sequence shown here is derived from an EMBL/GenBank/DDBJ whole genome shotgun (WGS) entry which is preliminary data.</text>
</comment>
<feature type="signal peptide" evidence="12">
    <location>
        <begin position="1"/>
        <end position="20"/>
    </location>
</feature>
<keyword evidence="5 12" id="KW-0732">Signal</keyword>